<dbReference type="RefSeq" id="WP_185721285.1">
    <property type="nucleotide sequence ID" value="NZ_BAAAWI010000001.1"/>
</dbReference>
<feature type="transmembrane region" description="Helical" evidence="1">
    <location>
        <begin position="127"/>
        <end position="148"/>
    </location>
</feature>
<keyword evidence="1" id="KW-0812">Transmembrane</keyword>
<evidence type="ECO:0000313" key="2">
    <source>
        <dbReference type="EMBL" id="QNG54467.1"/>
    </source>
</evidence>
<reference evidence="2 3" key="1">
    <citation type="submission" date="2020-08" db="EMBL/GenBank/DDBJ databases">
        <authorList>
            <person name="Mo P."/>
        </authorList>
    </citation>
    <scope>NUCLEOTIDE SEQUENCE [LARGE SCALE GENOMIC DNA]</scope>
    <source>
        <strain evidence="2 3">CGMCC 4.1532</strain>
    </source>
</reference>
<dbReference type="Proteomes" id="UP000515728">
    <property type="component" value="Chromosome"/>
</dbReference>
<keyword evidence="1" id="KW-0472">Membrane</keyword>
<protein>
    <recommendedName>
        <fullName evidence="4">DUF3592 domain-containing protein</fullName>
    </recommendedName>
</protein>
<evidence type="ECO:0008006" key="4">
    <source>
        <dbReference type="Google" id="ProtNLM"/>
    </source>
</evidence>
<accession>A0A7G7MNV6</accession>
<keyword evidence="3" id="KW-1185">Reference proteome</keyword>
<sequence length="155" mass="16574">MAEPRALDEMAATVAPTARFVRRRLPELVLGLAVLVTVLAGLALIGSAVDDAAIARNRATAQAEVLEGSTFFRTLVRFTLPNGQAVVPENGVFHPRGLSAGRQVAVEYDATEPELVRVAGRSTVDGVLPTVLGVAATWVLLGPLALWLRRRRERA</sequence>
<dbReference type="AlphaFoldDB" id="A0A7G7MNV6"/>
<gene>
    <name evidence="2" type="ORF">H6H00_11600</name>
</gene>
<evidence type="ECO:0000256" key="1">
    <source>
        <dbReference type="SAM" id="Phobius"/>
    </source>
</evidence>
<name>A0A7G7MNV6_9PSEU</name>
<dbReference type="EMBL" id="CP060131">
    <property type="protein sequence ID" value="QNG54467.1"/>
    <property type="molecule type" value="Genomic_DNA"/>
</dbReference>
<evidence type="ECO:0000313" key="3">
    <source>
        <dbReference type="Proteomes" id="UP000515728"/>
    </source>
</evidence>
<dbReference type="KEGG" id="ppel:H6H00_11600"/>
<organism evidence="2 3">
    <name type="scientific">Pseudonocardia petroleophila</name>
    <dbReference type="NCBI Taxonomy" id="37331"/>
    <lineage>
        <taxon>Bacteria</taxon>
        <taxon>Bacillati</taxon>
        <taxon>Actinomycetota</taxon>
        <taxon>Actinomycetes</taxon>
        <taxon>Pseudonocardiales</taxon>
        <taxon>Pseudonocardiaceae</taxon>
        <taxon>Pseudonocardia</taxon>
    </lineage>
</organism>
<keyword evidence="1" id="KW-1133">Transmembrane helix</keyword>
<feature type="transmembrane region" description="Helical" evidence="1">
    <location>
        <begin position="28"/>
        <end position="49"/>
    </location>
</feature>
<proteinExistence type="predicted"/>